<dbReference type="OrthoDB" id="9941494at2"/>
<evidence type="ECO:0000313" key="3">
    <source>
        <dbReference type="Proteomes" id="UP000054869"/>
    </source>
</evidence>
<protein>
    <submittedName>
        <fullName evidence="2">Uncharacterized protein</fullName>
    </submittedName>
</protein>
<dbReference type="RefSeq" id="WP_028373110.1">
    <property type="nucleotide sequence ID" value="NZ_CAAAJD010000010.1"/>
</dbReference>
<accession>A0A0W0VGJ9</accession>
<dbReference type="Proteomes" id="UP000054869">
    <property type="component" value="Unassembled WGS sequence"/>
</dbReference>
<reference evidence="2 3" key="1">
    <citation type="submission" date="2015-11" db="EMBL/GenBank/DDBJ databases">
        <title>Genomic analysis of 38 Legionella species identifies large and diverse effector repertoires.</title>
        <authorList>
            <person name="Burstein D."/>
            <person name="Amaro F."/>
            <person name="Zusman T."/>
            <person name="Lifshitz Z."/>
            <person name="Cohen O."/>
            <person name="Gilbert J.A."/>
            <person name="Pupko T."/>
            <person name="Shuman H.A."/>
            <person name="Segal G."/>
        </authorList>
    </citation>
    <scope>NUCLEOTIDE SEQUENCE [LARGE SCALE GENOMIC DNA]</scope>
    <source>
        <strain evidence="2 3">ATCC 49751</strain>
    </source>
</reference>
<keyword evidence="3" id="KW-1185">Reference proteome</keyword>
<name>A0A0W0VGJ9_9GAMM</name>
<feature type="chain" id="PRO_5006914795" evidence="1">
    <location>
        <begin position="19"/>
        <end position="123"/>
    </location>
</feature>
<feature type="signal peptide" evidence="1">
    <location>
        <begin position="1"/>
        <end position="18"/>
    </location>
</feature>
<proteinExistence type="predicted"/>
<keyword evidence="1" id="KW-0732">Signal</keyword>
<dbReference type="EMBL" id="LNYI01000053">
    <property type="protein sequence ID" value="KTD19292.1"/>
    <property type="molecule type" value="Genomic_DNA"/>
</dbReference>
<evidence type="ECO:0000313" key="2">
    <source>
        <dbReference type="EMBL" id="KTD19292.1"/>
    </source>
</evidence>
<organism evidence="2 3">
    <name type="scientific">Legionella lansingensis</name>
    <dbReference type="NCBI Taxonomy" id="45067"/>
    <lineage>
        <taxon>Bacteria</taxon>
        <taxon>Pseudomonadati</taxon>
        <taxon>Pseudomonadota</taxon>
        <taxon>Gammaproteobacteria</taxon>
        <taxon>Legionellales</taxon>
        <taxon>Legionellaceae</taxon>
        <taxon>Legionella</taxon>
    </lineage>
</organism>
<gene>
    <name evidence="2" type="ORF">Llan_2144</name>
</gene>
<dbReference type="PATRIC" id="fig|45067.4.peg.2254"/>
<sequence>MKLALICMGTFIACSAHALTLDISYPEGIPQGKVTTSYNITTKNDAGAFSNVGGSTTYKDVYTGLNYFAQNLQRYKPVQDNNVNHNFIGISLEGKSNNCVIKQLHNYQLIRLQLFKDGHCVNY</sequence>
<evidence type="ECO:0000256" key="1">
    <source>
        <dbReference type="SAM" id="SignalP"/>
    </source>
</evidence>
<dbReference type="AlphaFoldDB" id="A0A0W0VGJ9"/>
<comment type="caution">
    <text evidence="2">The sequence shown here is derived from an EMBL/GenBank/DDBJ whole genome shotgun (WGS) entry which is preliminary data.</text>
</comment>